<evidence type="ECO:0000313" key="1">
    <source>
        <dbReference type="EMBL" id="SBW00169.1"/>
    </source>
</evidence>
<gene>
    <name evidence="1" type="ORF">KL86DPRO_11736</name>
</gene>
<proteinExistence type="predicted"/>
<sequence length="111" mass="12564">MTRELVKVFAAFSPVEEACREALERAARGAVGCDEPWLFREDGLVRISWAGIWFPLEDALDALRMALPPEAEGKLDYLDLEAWTLTRCLWRGGAFDIQTRGLNHVLEYSGH</sequence>
<reference evidence="1" key="1">
    <citation type="submission" date="2016-04" db="EMBL/GenBank/DDBJ databases">
        <authorList>
            <person name="Evans L.H."/>
            <person name="Alamgir A."/>
            <person name="Owens N."/>
            <person name="Weber N.D."/>
            <person name="Virtaneva K."/>
            <person name="Barbian K."/>
            <person name="Babar A."/>
            <person name="Rosenke K."/>
        </authorList>
    </citation>
    <scope>NUCLEOTIDE SEQUENCE</scope>
    <source>
        <strain evidence="1">86</strain>
    </source>
</reference>
<accession>A0A212JL46</accession>
<protein>
    <submittedName>
        <fullName evidence="1">Uncharacterized protein</fullName>
    </submittedName>
</protein>
<dbReference type="EMBL" id="FLUQ01000001">
    <property type="protein sequence ID" value="SBW00169.1"/>
    <property type="molecule type" value="Genomic_DNA"/>
</dbReference>
<dbReference type="AlphaFoldDB" id="A0A212JL46"/>
<organism evidence="1">
    <name type="scientific">uncultured delta proteobacterium</name>
    <dbReference type="NCBI Taxonomy" id="34034"/>
    <lineage>
        <taxon>Bacteria</taxon>
        <taxon>Deltaproteobacteria</taxon>
        <taxon>environmental samples</taxon>
    </lineage>
</organism>
<name>A0A212JL46_9DELT</name>